<dbReference type="SUPFAM" id="SSF46934">
    <property type="entry name" value="UBA-like"/>
    <property type="match status" value="1"/>
</dbReference>
<dbReference type="Proteomes" id="UP001162131">
    <property type="component" value="Unassembled WGS sequence"/>
</dbReference>
<dbReference type="InterPro" id="IPR014764">
    <property type="entry name" value="DCN-prot"/>
</dbReference>
<sequence>MSLNSRQREKLTQFISITGMQDAPARKYLNSKNWDLELAVDEFYNSGAQMPRDQPAPTNQKNIESLFARYKGSNPNQIESEGIEHFCRDLGIEPMDVVILVISKYFNAATMGVYTKEEFCSGMKALGCDDVNKLRQKIPELRRELNNPQAFKEVYNYVFTFSRDPGVRNLGYETAVALWRLLLTEKYPIVNRWIEFLERREKKHDVMKDTWEMFLDFAIILEREGLQGYDPNGAWPVLIDEFVEYLRR</sequence>
<dbReference type="Pfam" id="PF22566">
    <property type="entry name" value="UBA_8"/>
    <property type="match status" value="1"/>
</dbReference>
<protein>
    <recommendedName>
        <fullName evidence="2">Defective in cullin neddylation protein</fullName>
    </recommendedName>
</protein>
<dbReference type="EMBL" id="CAJZBQ010000046">
    <property type="protein sequence ID" value="CAG9328596.1"/>
    <property type="molecule type" value="Genomic_DNA"/>
</dbReference>
<evidence type="ECO:0000256" key="2">
    <source>
        <dbReference type="RuleBase" id="RU410713"/>
    </source>
</evidence>
<evidence type="ECO:0000256" key="1">
    <source>
        <dbReference type="ARBA" id="ARBA00022786"/>
    </source>
</evidence>
<dbReference type="AlphaFoldDB" id="A0AAU9JVR6"/>
<reference evidence="4" key="1">
    <citation type="submission" date="2021-09" db="EMBL/GenBank/DDBJ databases">
        <authorList>
            <consortium name="AG Swart"/>
            <person name="Singh M."/>
            <person name="Singh A."/>
            <person name="Seah K."/>
            <person name="Emmerich C."/>
        </authorList>
    </citation>
    <scope>NUCLEOTIDE SEQUENCE</scope>
    <source>
        <strain evidence="4">ATCC30299</strain>
    </source>
</reference>
<comment type="function">
    <text evidence="2">Neddylation of cullins play an essential role in the regulation of SCF-type complexes activity.</text>
</comment>
<dbReference type="GO" id="GO:0000151">
    <property type="term" value="C:ubiquitin ligase complex"/>
    <property type="evidence" value="ECO:0007669"/>
    <property type="project" value="TreeGrafter"/>
</dbReference>
<dbReference type="FunFam" id="1.10.238.10:FF:000030">
    <property type="entry name" value="DCN1-like protein"/>
    <property type="match status" value="1"/>
</dbReference>
<feature type="domain" description="DCUN1" evidence="3">
    <location>
        <begin position="58"/>
        <end position="247"/>
    </location>
</feature>
<dbReference type="PANTHER" id="PTHR12281">
    <property type="entry name" value="RP42 RELATED"/>
    <property type="match status" value="1"/>
</dbReference>
<dbReference type="GO" id="GO:0097602">
    <property type="term" value="F:cullin family protein binding"/>
    <property type="evidence" value="ECO:0007669"/>
    <property type="project" value="TreeGrafter"/>
</dbReference>
<dbReference type="InterPro" id="IPR042460">
    <property type="entry name" value="DCN1-like_PONY"/>
</dbReference>
<keyword evidence="5" id="KW-1185">Reference proteome</keyword>
<proteinExistence type="predicted"/>
<dbReference type="Gene3D" id="1.10.238.200">
    <property type="entry name" value="Cullin, PONY binding domain"/>
    <property type="match status" value="1"/>
</dbReference>
<evidence type="ECO:0000259" key="3">
    <source>
        <dbReference type="PROSITE" id="PS51229"/>
    </source>
</evidence>
<dbReference type="InterPro" id="IPR054109">
    <property type="entry name" value="UBA_8"/>
</dbReference>
<dbReference type="PROSITE" id="PS51229">
    <property type="entry name" value="DCUN1"/>
    <property type="match status" value="1"/>
</dbReference>
<dbReference type="GO" id="GO:0045116">
    <property type="term" value="P:protein neddylation"/>
    <property type="evidence" value="ECO:0007669"/>
    <property type="project" value="TreeGrafter"/>
</dbReference>
<dbReference type="Gene3D" id="1.10.238.10">
    <property type="entry name" value="EF-hand"/>
    <property type="match status" value="1"/>
</dbReference>
<dbReference type="GO" id="GO:0005886">
    <property type="term" value="C:plasma membrane"/>
    <property type="evidence" value="ECO:0007669"/>
    <property type="project" value="UniProtKB-ARBA"/>
</dbReference>
<keyword evidence="1" id="KW-0833">Ubl conjugation pathway</keyword>
<dbReference type="FunFam" id="1.10.238.200:FF:000003">
    <property type="entry name" value="DCN1-like protein 3"/>
    <property type="match status" value="1"/>
</dbReference>
<evidence type="ECO:0000313" key="4">
    <source>
        <dbReference type="EMBL" id="CAG9328596.1"/>
    </source>
</evidence>
<gene>
    <name evidence="4" type="ORF">BSTOLATCC_MIC46593</name>
</gene>
<comment type="caution">
    <text evidence="4">The sequence shown here is derived from an EMBL/GenBank/DDBJ whole genome shotgun (WGS) entry which is preliminary data.</text>
</comment>
<dbReference type="InterPro" id="IPR005176">
    <property type="entry name" value="PONY_dom"/>
</dbReference>
<dbReference type="Pfam" id="PF03556">
    <property type="entry name" value="Cullin_binding"/>
    <property type="match status" value="1"/>
</dbReference>
<name>A0AAU9JVR6_9CILI</name>
<dbReference type="PANTHER" id="PTHR12281:SF31">
    <property type="entry name" value="DCN1-LIKE PROTEIN 3"/>
    <property type="match status" value="1"/>
</dbReference>
<dbReference type="InterPro" id="IPR009060">
    <property type="entry name" value="UBA-like_sf"/>
</dbReference>
<evidence type="ECO:0000313" key="5">
    <source>
        <dbReference type="Proteomes" id="UP001162131"/>
    </source>
</evidence>
<accession>A0AAU9JVR6</accession>
<organism evidence="4 5">
    <name type="scientific">Blepharisma stoltei</name>
    <dbReference type="NCBI Taxonomy" id="1481888"/>
    <lineage>
        <taxon>Eukaryota</taxon>
        <taxon>Sar</taxon>
        <taxon>Alveolata</taxon>
        <taxon>Ciliophora</taxon>
        <taxon>Postciliodesmatophora</taxon>
        <taxon>Heterotrichea</taxon>
        <taxon>Heterotrichida</taxon>
        <taxon>Blepharismidae</taxon>
        <taxon>Blepharisma</taxon>
    </lineage>
</organism>
<dbReference type="GO" id="GO:0032182">
    <property type="term" value="F:ubiquitin-like protein binding"/>
    <property type="evidence" value="ECO:0007669"/>
    <property type="project" value="TreeGrafter"/>
</dbReference>
<dbReference type="GO" id="GO:0031624">
    <property type="term" value="F:ubiquitin conjugating enzyme binding"/>
    <property type="evidence" value="ECO:0007669"/>
    <property type="project" value="TreeGrafter"/>
</dbReference>
<dbReference type="Gene3D" id="1.10.8.10">
    <property type="entry name" value="DNA helicase RuvA subunit, C-terminal domain"/>
    <property type="match status" value="1"/>
</dbReference>